<evidence type="ECO:0000256" key="1">
    <source>
        <dbReference type="SAM" id="Coils"/>
    </source>
</evidence>
<proteinExistence type="predicted"/>
<accession>A0A9P4TVL3</accession>
<feature type="region of interest" description="Disordered" evidence="2">
    <location>
        <begin position="1"/>
        <end position="20"/>
    </location>
</feature>
<evidence type="ECO:0000313" key="3">
    <source>
        <dbReference type="EMBL" id="KAF2426293.1"/>
    </source>
</evidence>
<organism evidence="3 4">
    <name type="scientific">Tothia fuscella</name>
    <dbReference type="NCBI Taxonomy" id="1048955"/>
    <lineage>
        <taxon>Eukaryota</taxon>
        <taxon>Fungi</taxon>
        <taxon>Dikarya</taxon>
        <taxon>Ascomycota</taxon>
        <taxon>Pezizomycotina</taxon>
        <taxon>Dothideomycetes</taxon>
        <taxon>Pleosporomycetidae</taxon>
        <taxon>Venturiales</taxon>
        <taxon>Cylindrosympodiaceae</taxon>
        <taxon>Tothia</taxon>
    </lineage>
</organism>
<keyword evidence="1" id="KW-0175">Coiled coil</keyword>
<reference evidence="3" key="1">
    <citation type="journal article" date="2020" name="Stud. Mycol.">
        <title>101 Dothideomycetes genomes: a test case for predicting lifestyles and emergence of pathogens.</title>
        <authorList>
            <person name="Haridas S."/>
            <person name="Albert R."/>
            <person name="Binder M."/>
            <person name="Bloem J."/>
            <person name="Labutti K."/>
            <person name="Salamov A."/>
            <person name="Andreopoulos B."/>
            <person name="Baker S."/>
            <person name="Barry K."/>
            <person name="Bills G."/>
            <person name="Bluhm B."/>
            <person name="Cannon C."/>
            <person name="Castanera R."/>
            <person name="Culley D."/>
            <person name="Daum C."/>
            <person name="Ezra D."/>
            <person name="Gonzalez J."/>
            <person name="Henrissat B."/>
            <person name="Kuo A."/>
            <person name="Liang C."/>
            <person name="Lipzen A."/>
            <person name="Lutzoni F."/>
            <person name="Magnuson J."/>
            <person name="Mondo S."/>
            <person name="Nolan M."/>
            <person name="Ohm R."/>
            <person name="Pangilinan J."/>
            <person name="Park H.-J."/>
            <person name="Ramirez L."/>
            <person name="Alfaro M."/>
            <person name="Sun H."/>
            <person name="Tritt A."/>
            <person name="Yoshinaga Y."/>
            <person name="Zwiers L.-H."/>
            <person name="Turgeon B."/>
            <person name="Goodwin S."/>
            <person name="Spatafora J."/>
            <person name="Crous P."/>
            <person name="Grigoriev I."/>
        </authorList>
    </citation>
    <scope>NUCLEOTIDE SEQUENCE</scope>
    <source>
        <strain evidence="3">CBS 130266</strain>
    </source>
</reference>
<keyword evidence="4" id="KW-1185">Reference proteome</keyword>
<gene>
    <name evidence="3" type="ORF">EJ08DRAFT_721853</name>
</gene>
<evidence type="ECO:0000256" key="2">
    <source>
        <dbReference type="SAM" id="MobiDB-lite"/>
    </source>
</evidence>
<comment type="caution">
    <text evidence="3">The sequence shown here is derived from an EMBL/GenBank/DDBJ whole genome shotgun (WGS) entry which is preliminary data.</text>
</comment>
<dbReference type="EMBL" id="MU007065">
    <property type="protein sequence ID" value="KAF2426293.1"/>
    <property type="molecule type" value="Genomic_DNA"/>
</dbReference>
<feature type="coiled-coil region" evidence="1">
    <location>
        <begin position="158"/>
        <end position="185"/>
    </location>
</feature>
<dbReference type="AlphaFoldDB" id="A0A9P4TVL3"/>
<sequence length="186" mass="21379">MGTSPLTPESAKKLRDVPPTETEVRDTFQYVEKPELFTTLTSSQKEAFLKIAHETVTKILVGGIELKKSDEILRLNLKQSSVMDEKDINMILKGLEGKWIDLVVDIYCIRVASKDEHVDNYLKWGLQLTRSLDAMIKGGGKKLQGQHEWEAISVKEGLKIVQDKIRDVEREMKELRRRGLRMRELT</sequence>
<evidence type="ECO:0000313" key="4">
    <source>
        <dbReference type="Proteomes" id="UP000800235"/>
    </source>
</evidence>
<protein>
    <submittedName>
        <fullName evidence="3">Uncharacterized protein</fullName>
    </submittedName>
</protein>
<feature type="compositionally biased region" description="Basic and acidic residues" evidence="2">
    <location>
        <begin position="10"/>
        <end position="20"/>
    </location>
</feature>
<name>A0A9P4TVL3_9PEZI</name>
<dbReference type="Proteomes" id="UP000800235">
    <property type="component" value="Unassembled WGS sequence"/>
</dbReference>